<sequence>MDDLKLNNIYQKIAHTIKYLMNRLNRFKEIQDQNEMLDDLMYGDV</sequence>
<keyword evidence="2" id="KW-1185">Reference proteome</keyword>
<dbReference type="Proteomes" id="UP000613002">
    <property type="component" value="Unassembled WGS sequence"/>
</dbReference>
<protein>
    <submittedName>
        <fullName evidence="1">Uncharacterized protein</fullName>
    </submittedName>
</protein>
<comment type="caution">
    <text evidence="1">The sequence shown here is derived from an EMBL/GenBank/DDBJ whole genome shotgun (WGS) entry which is preliminary data.</text>
</comment>
<dbReference type="RefSeq" id="WP_156482452.1">
    <property type="nucleotide sequence ID" value="NZ_BDAQ01000012.1"/>
</dbReference>
<accession>A0A6G9J133</accession>
<evidence type="ECO:0000313" key="1">
    <source>
        <dbReference type="EMBL" id="MBB3869175.1"/>
    </source>
</evidence>
<evidence type="ECO:0000313" key="2">
    <source>
        <dbReference type="Proteomes" id="UP000613002"/>
    </source>
</evidence>
<name>A0A6G9J133_9BACL</name>
<organism evidence="1 2">
    <name type="scientific">Parageobacillus toebii NBRC 107807</name>
    <dbReference type="NCBI Taxonomy" id="1223503"/>
    <lineage>
        <taxon>Bacteria</taxon>
        <taxon>Bacillati</taxon>
        <taxon>Bacillota</taxon>
        <taxon>Bacilli</taxon>
        <taxon>Bacillales</taxon>
        <taxon>Anoxybacillaceae</taxon>
        <taxon>Parageobacillus</taxon>
    </lineage>
</organism>
<proteinExistence type="predicted"/>
<reference evidence="1 2" key="1">
    <citation type="submission" date="2020-08" db="EMBL/GenBank/DDBJ databases">
        <title>Genomic Encyclopedia of Type Strains, Phase IV (KMG-IV): sequencing the most valuable type-strain genomes for metagenomic binning, comparative biology and taxonomic classification.</title>
        <authorList>
            <person name="Goeker M."/>
        </authorList>
    </citation>
    <scope>NUCLEOTIDE SEQUENCE [LARGE SCALE GENOMIC DNA]</scope>
    <source>
        <strain evidence="1 2">DSM 14590</strain>
    </source>
</reference>
<dbReference type="AlphaFoldDB" id="A0A6G9J133"/>
<dbReference type="EMBL" id="JACICZ010000007">
    <property type="protein sequence ID" value="MBB3869175.1"/>
    <property type="molecule type" value="Genomic_DNA"/>
</dbReference>
<dbReference type="GeneID" id="94898819"/>
<gene>
    <name evidence="1" type="ORF">HNR78_002065</name>
</gene>